<accession>A0ABV8LW61</accession>
<keyword evidence="2" id="KW-1185">Reference proteome</keyword>
<comment type="caution">
    <text evidence="1">The sequence shown here is derived from an EMBL/GenBank/DDBJ whole genome shotgun (WGS) entry which is preliminary data.</text>
</comment>
<dbReference type="RefSeq" id="WP_253761203.1">
    <property type="nucleotide sequence ID" value="NZ_JAMZDZ010000001.1"/>
</dbReference>
<gene>
    <name evidence="1" type="ORF">ACFOZ4_28915</name>
</gene>
<evidence type="ECO:0000313" key="1">
    <source>
        <dbReference type="EMBL" id="MFC4134652.1"/>
    </source>
</evidence>
<dbReference type="Proteomes" id="UP001595816">
    <property type="component" value="Unassembled WGS sequence"/>
</dbReference>
<name>A0ABV8LW61_9ACTN</name>
<sequence length="708" mass="73581">MANDTLYTLLGRSSGDGVSASIADSHGTVVCGVSTDAGSCQLGAAGLYTLTVWLYSGGSGNYTISVESMRTPSSCSALADSFFSFASPGVARTLPTGSAGQCYAFDQPQGSVLYLSAPGGGDVQGPILDAQYQPVCFVRYAANCTLSRPGPYHLFLHEFYGNQAAYTLYLPRISNSVGCPAATAGPFGDQGSAVASGTVTSRIACHQLSVANPETVGVRFSQFEDQYLWWWIYDNAGRQVCEKYSNADGCPLSAAGQYTMVVLNQSWEPSLTYELGITNLSGSAGCGSATATNWDQPALVLHVTSPVQINCVPVTGRAGDRILTYVAPTAYNEARALLVDGSGTLVCTGYSSEDGCQLPADGTYRVLSYLRNWDSGSTDLTYKLQVRRLNEPIGCPTVTPGAYNAAPAGSLAGNRCRVLRIPAAGSYRIKPVDAGGYEAYGQIYDAAGIKVCTTQMCTFPAGGSYTLVLNGSVPSTVLDEDYKYALAVLPTVPFGCPQVSDDLGSLAAYQGQFGSPAQFDCVQLASPAGAKIMEVLPGNASGAGRPSVTVVDADGNYVCDSTYSLRQYSCELTGAAPFYAVMTGANGNPASSYTVSFPRVSGTNSCAVLPQGATGASITTSHDHFAACFSVPADQHGAKEVFTYTRTSGTGDAGFTVVDANGVVWCGYLGSPSINRSTTCTLPAGPVTVVLEADAVDATYQISHVAGA</sequence>
<dbReference type="EMBL" id="JBHSAY010000015">
    <property type="protein sequence ID" value="MFC4134652.1"/>
    <property type="molecule type" value="Genomic_DNA"/>
</dbReference>
<protein>
    <submittedName>
        <fullName evidence="1">Uncharacterized protein</fullName>
    </submittedName>
</protein>
<reference evidence="2" key="1">
    <citation type="journal article" date="2019" name="Int. J. Syst. Evol. Microbiol.">
        <title>The Global Catalogue of Microorganisms (GCM) 10K type strain sequencing project: providing services to taxonomists for standard genome sequencing and annotation.</title>
        <authorList>
            <consortium name="The Broad Institute Genomics Platform"/>
            <consortium name="The Broad Institute Genome Sequencing Center for Infectious Disease"/>
            <person name="Wu L."/>
            <person name="Ma J."/>
        </authorList>
    </citation>
    <scope>NUCLEOTIDE SEQUENCE [LARGE SCALE GENOMIC DNA]</scope>
    <source>
        <strain evidence="2">CGMCC 4.7289</strain>
    </source>
</reference>
<organism evidence="1 2">
    <name type="scientific">Hamadaea flava</name>
    <dbReference type="NCBI Taxonomy" id="1742688"/>
    <lineage>
        <taxon>Bacteria</taxon>
        <taxon>Bacillati</taxon>
        <taxon>Actinomycetota</taxon>
        <taxon>Actinomycetes</taxon>
        <taxon>Micromonosporales</taxon>
        <taxon>Micromonosporaceae</taxon>
        <taxon>Hamadaea</taxon>
    </lineage>
</organism>
<proteinExistence type="predicted"/>
<evidence type="ECO:0000313" key="2">
    <source>
        <dbReference type="Proteomes" id="UP001595816"/>
    </source>
</evidence>